<dbReference type="GO" id="GO:0004559">
    <property type="term" value="F:alpha-mannosidase activity"/>
    <property type="evidence" value="ECO:0007669"/>
    <property type="project" value="InterPro"/>
</dbReference>
<sequence>MSFDGFFVGRIDYQDKDARLKEQRMEMVWGGSKSLGKGSDIFAGVLYNNYAPPRGFCYDQACTSPPIQDDTRLYV</sequence>
<organism evidence="2 3">
    <name type="scientific">Acropora cervicornis</name>
    <name type="common">Staghorn coral</name>
    <dbReference type="NCBI Taxonomy" id="6130"/>
    <lineage>
        <taxon>Eukaryota</taxon>
        <taxon>Metazoa</taxon>
        <taxon>Cnidaria</taxon>
        <taxon>Anthozoa</taxon>
        <taxon>Hexacorallia</taxon>
        <taxon>Scleractinia</taxon>
        <taxon>Astrocoeniina</taxon>
        <taxon>Acroporidae</taxon>
        <taxon>Acropora</taxon>
    </lineage>
</organism>
<name>A0AAD9QPX6_ACRCE</name>
<dbReference type="InterPro" id="IPR027291">
    <property type="entry name" value="Glyco_hydro_38_N_sf"/>
</dbReference>
<keyword evidence="3" id="KW-1185">Reference proteome</keyword>
<dbReference type="AlphaFoldDB" id="A0AAD9QPX6"/>
<evidence type="ECO:0000259" key="1">
    <source>
        <dbReference type="Pfam" id="PF01074"/>
    </source>
</evidence>
<proteinExistence type="predicted"/>
<evidence type="ECO:0000313" key="2">
    <source>
        <dbReference type="EMBL" id="KAK2564955.1"/>
    </source>
</evidence>
<dbReference type="InterPro" id="IPR050843">
    <property type="entry name" value="Glycosyl_Hydrlase_38"/>
</dbReference>
<dbReference type="SUPFAM" id="SSF88713">
    <property type="entry name" value="Glycoside hydrolase/deacetylase"/>
    <property type="match status" value="1"/>
</dbReference>
<dbReference type="PANTHER" id="PTHR11607:SF3">
    <property type="entry name" value="LYSOSOMAL ALPHA-MANNOSIDASE"/>
    <property type="match status" value="1"/>
</dbReference>
<reference evidence="2" key="2">
    <citation type="journal article" date="2023" name="Science">
        <title>Genomic signatures of disease resistance in endangered staghorn corals.</title>
        <authorList>
            <person name="Vollmer S.V."/>
            <person name="Selwyn J.D."/>
            <person name="Despard B.A."/>
            <person name="Roesel C.L."/>
        </authorList>
    </citation>
    <scope>NUCLEOTIDE SEQUENCE</scope>
    <source>
        <strain evidence="2">K2</strain>
    </source>
</reference>
<dbReference type="InterPro" id="IPR011330">
    <property type="entry name" value="Glyco_hydro/deAcase_b/a-brl"/>
</dbReference>
<protein>
    <submittedName>
        <fullName evidence="2">Lysosomal alpha-mannosidase</fullName>
    </submittedName>
</protein>
<dbReference type="EMBL" id="JARQWQ010000021">
    <property type="protein sequence ID" value="KAK2564955.1"/>
    <property type="molecule type" value="Genomic_DNA"/>
</dbReference>
<comment type="caution">
    <text evidence="2">The sequence shown here is derived from an EMBL/GenBank/DDBJ whole genome shotgun (WGS) entry which is preliminary data.</text>
</comment>
<dbReference type="GO" id="GO:0005764">
    <property type="term" value="C:lysosome"/>
    <property type="evidence" value="ECO:0007669"/>
    <property type="project" value="TreeGrafter"/>
</dbReference>
<dbReference type="Pfam" id="PF01074">
    <property type="entry name" value="Glyco_hydro_38N"/>
    <property type="match status" value="1"/>
</dbReference>
<dbReference type="Proteomes" id="UP001249851">
    <property type="component" value="Unassembled WGS sequence"/>
</dbReference>
<dbReference type="Gene3D" id="3.20.110.10">
    <property type="entry name" value="Glycoside hydrolase 38, N terminal domain"/>
    <property type="match status" value="1"/>
</dbReference>
<gene>
    <name evidence="2" type="ORF">P5673_011665</name>
</gene>
<accession>A0AAD9QPX6</accession>
<dbReference type="InterPro" id="IPR000602">
    <property type="entry name" value="Glyco_hydro_38_N"/>
</dbReference>
<evidence type="ECO:0000313" key="3">
    <source>
        <dbReference type="Proteomes" id="UP001249851"/>
    </source>
</evidence>
<feature type="domain" description="Glycoside hydrolase family 38 N-terminal" evidence="1">
    <location>
        <begin position="2"/>
        <end position="58"/>
    </location>
</feature>
<dbReference type="PANTHER" id="PTHR11607">
    <property type="entry name" value="ALPHA-MANNOSIDASE"/>
    <property type="match status" value="1"/>
</dbReference>
<dbReference type="GO" id="GO:0006013">
    <property type="term" value="P:mannose metabolic process"/>
    <property type="evidence" value="ECO:0007669"/>
    <property type="project" value="InterPro"/>
</dbReference>
<reference evidence="2" key="1">
    <citation type="journal article" date="2023" name="G3 (Bethesda)">
        <title>Whole genome assembly and annotation of the endangered Caribbean coral Acropora cervicornis.</title>
        <authorList>
            <person name="Selwyn J.D."/>
            <person name="Vollmer S.V."/>
        </authorList>
    </citation>
    <scope>NUCLEOTIDE SEQUENCE</scope>
    <source>
        <strain evidence="2">K2</strain>
    </source>
</reference>